<dbReference type="AlphaFoldDB" id="A0A7W6ETY0"/>
<feature type="transmembrane region" description="Helical" evidence="1">
    <location>
        <begin position="222"/>
        <end position="242"/>
    </location>
</feature>
<evidence type="ECO:0000259" key="2">
    <source>
        <dbReference type="Pfam" id="PF07863"/>
    </source>
</evidence>
<reference evidence="3 4" key="1">
    <citation type="submission" date="2020-08" db="EMBL/GenBank/DDBJ databases">
        <title>Genomic Encyclopedia of Type Strains, Phase IV (KMG-IV): sequencing the most valuable type-strain genomes for metagenomic binning, comparative biology and taxonomic classification.</title>
        <authorList>
            <person name="Goeker M."/>
        </authorList>
    </citation>
    <scope>NUCLEOTIDE SEQUENCE [LARGE SCALE GENOMIC DNA]</scope>
    <source>
        <strain evidence="3 4">DSM 17976</strain>
    </source>
</reference>
<dbReference type="Pfam" id="PF07863">
    <property type="entry name" value="CtnDOT_TraJ"/>
    <property type="match status" value="1"/>
</dbReference>
<dbReference type="Proteomes" id="UP000541352">
    <property type="component" value="Unassembled WGS sequence"/>
</dbReference>
<evidence type="ECO:0000256" key="1">
    <source>
        <dbReference type="SAM" id="Phobius"/>
    </source>
</evidence>
<dbReference type="RefSeq" id="WP_183980701.1">
    <property type="nucleotide sequence ID" value="NZ_JACIBY010000036.1"/>
</dbReference>
<evidence type="ECO:0000313" key="3">
    <source>
        <dbReference type="EMBL" id="MBB3842370.1"/>
    </source>
</evidence>
<dbReference type="InterPro" id="IPR012424">
    <property type="entry name" value="Conjugative_transposon_TraJ_C"/>
</dbReference>
<evidence type="ECO:0000313" key="4">
    <source>
        <dbReference type="Proteomes" id="UP000541352"/>
    </source>
</evidence>
<keyword evidence="4" id="KW-1185">Reference proteome</keyword>
<keyword evidence="1" id="KW-1133">Transmembrane helix</keyword>
<protein>
    <recommendedName>
        <fullName evidence="2">Conjugative transposon TraJ C-terminal domain-containing protein</fullName>
    </recommendedName>
</protein>
<organism evidence="3 4">
    <name type="scientific">Runella defluvii</name>
    <dbReference type="NCBI Taxonomy" id="370973"/>
    <lineage>
        <taxon>Bacteria</taxon>
        <taxon>Pseudomonadati</taxon>
        <taxon>Bacteroidota</taxon>
        <taxon>Cytophagia</taxon>
        <taxon>Cytophagales</taxon>
        <taxon>Spirosomataceae</taxon>
        <taxon>Runella</taxon>
    </lineage>
</organism>
<feature type="transmembrane region" description="Helical" evidence="1">
    <location>
        <begin position="265"/>
        <end position="284"/>
    </location>
</feature>
<name>A0A7W6ETY0_9BACT</name>
<sequence length="350" mass="38537">MNESFVEIIRTQLYQELINSTQKGTIQIFENYARVIAGAGAMLYIASRLIGQISRNEPIDFFPLLRPFAIALLIGSLGRITNAIDAGADSLVSAVTQNGNSTTERIAYIIKQREKAVEDKLKVFQEQQTENDSGGDESWSETFKSLGLKFSTIADYTAAKIDIALQEMFQNLLVAICNIAEGILYLISILFRIVLRIIGPIAIALAVFDGFTGNIAEWFGKYINFSLLPVVANIYGIISFKIHELYLTNYSPAGQTNESLTGDGFLGYGYLGLLVLILIGYFQVPAATNLILSVGGVGGITQGISNYAQAGYRSMKPPLDRASNKAQNMANKVQTSTRFKNWNQILQRKK</sequence>
<accession>A0A7W6ETY0</accession>
<keyword evidence="1" id="KW-0472">Membrane</keyword>
<keyword evidence="1" id="KW-0812">Transmembrane</keyword>
<gene>
    <name evidence="3" type="ORF">FHS57_006401</name>
</gene>
<dbReference type="EMBL" id="JACIBY010000036">
    <property type="protein sequence ID" value="MBB3842370.1"/>
    <property type="molecule type" value="Genomic_DNA"/>
</dbReference>
<comment type="caution">
    <text evidence="3">The sequence shown here is derived from an EMBL/GenBank/DDBJ whole genome shotgun (WGS) entry which is preliminary data.</text>
</comment>
<feature type="transmembrane region" description="Helical" evidence="1">
    <location>
        <begin position="197"/>
        <end position="215"/>
    </location>
</feature>
<feature type="domain" description="Conjugative transposon TraJ C-terminal" evidence="2">
    <location>
        <begin position="31"/>
        <end position="335"/>
    </location>
</feature>
<proteinExistence type="predicted"/>